<evidence type="ECO:0000256" key="4">
    <source>
        <dbReference type="ARBA" id="ARBA00022679"/>
    </source>
</evidence>
<evidence type="ECO:0000256" key="6">
    <source>
        <dbReference type="ARBA" id="ARBA00022989"/>
    </source>
</evidence>
<feature type="transmembrane region" description="Helical" evidence="8">
    <location>
        <begin position="237"/>
        <end position="257"/>
    </location>
</feature>
<keyword evidence="3" id="KW-0328">Glycosyltransferase</keyword>
<comment type="caution">
    <text evidence="10">The sequence shown here is derived from an EMBL/GenBank/DDBJ whole genome shotgun (WGS) entry which is preliminary data.</text>
</comment>
<evidence type="ECO:0000256" key="3">
    <source>
        <dbReference type="ARBA" id="ARBA00022676"/>
    </source>
</evidence>
<dbReference type="RefSeq" id="WP_190407559.1">
    <property type="nucleotide sequence ID" value="NZ_JACJRF010000020.1"/>
</dbReference>
<dbReference type="PANTHER" id="PTHR33908">
    <property type="entry name" value="MANNOSYLTRANSFERASE YKCB-RELATED"/>
    <property type="match status" value="1"/>
</dbReference>
<evidence type="ECO:0000259" key="9">
    <source>
        <dbReference type="Pfam" id="PF13231"/>
    </source>
</evidence>
<dbReference type="InterPro" id="IPR050297">
    <property type="entry name" value="LipidA_mod_glycosyltrf_83"/>
</dbReference>
<evidence type="ECO:0000256" key="5">
    <source>
        <dbReference type="ARBA" id="ARBA00022692"/>
    </source>
</evidence>
<feature type="transmembrane region" description="Helical" evidence="8">
    <location>
        <begin position="340"/>
        <end position="361"/>
    </location>
</feature>
<feature type="domain" description="Glycosyltransferase RgtA/B/C/D-like" evidence="9">
    <location>
        <begin position="70"/>
        <end position="152"/>
    </location>
</feature>
<evidence type="ECO:0000313" key="10">
    <source>
        <dbReference type="EMBL" id="MBD2345113.1"/>
    </source>
</evidence>
<feature type="transmembrane region" description="Helical" evidence="8">
    <location>
        <begin position="213"/>
        <end position="230"/>
    </location>
</feature>
<dbReference type="Pfam" id="PF13231">
    <property type="entry name" value="PMT_2"/>
    <property type="match status" value="1"/>
</dbReference>
<keyword evidence="6 8" id="KW-1133">Transmembrane helix</keyword>
<name>A0ABR8CQG5_9NOST</name>
<feature type="transmembrane region" description="Helical" evidence="8">
    <location>
        <begin position="115"/>
        <end position="133"/>
    </location>
</feature>
<proteinExistence type="predicted"/>
<accession>A0ABR8CQG5</accession>
<feature type="transmembrane region" description="Helical" evidence="8">
    <location>
        <begin position="293"/>
        <end position="310"/>
    </location>
</feature>
<sequence length="535" mass="61554">MNHQYRYRFQSAINSPYIAVIAITMLGAILRFHNLGKEPLWVDEAATWRFAQMPLSQLWGEDAIRETNPPLYYTLQHFWLIFGQSEIALRSFSAIISTITIPLLYGVGRILGGHWLGLIASALLATSTINIQYSQEVRAYGLMGTAATLSILGLAYLFTHPFQAKIIIGKGLIYSFQSHNFINSDKSQQLVADLSWIAYIIGVSIDLYCHNTAVLLLIIANIIACVWWLTTGKFNRIFFVNWILANCIPLLLWSWWIPKILKQALVTLSSFWISTPTLGTFFRTLTELYSSEYYLLIIVALASLGIWYWRHQPIKIILTLALSIGTLFLAFLISLWKPIFITRIFIWTTIPSFLIIAAGVLKLRKKSLISVALAILLTMQIYFTGSYYKQYKKEAWNQVATYVISLAKPDDMVLLFPSTIDAAFQYYFQPSLPITQYGLRRWKFNIPRLPHTRITEITSNKLNHIIQEFNRVLVVIRNRKFEDPQNILIAEISQNMALVNHRYFSQKIEVLLFEKSQPLNKEKTISNKLKDTSKL</sequence>
<keyword evidence="7 8" id="KW-0472">Membrane</keyword>
<organism evidence="10 11">
    <name type="scientific">Anabaena subtropica FACHB-260</name>
    <dbReference type="NCBI Taxonomy" id="2692884"/>
    <lineage>
        <taxon>Bacteria</taxon>
        <taxon>Bacillati</taxon>
        <taxon>Cyanobacteriota</taxon>
        <taxon>Cyanophyceae</taxon>
        <taxon>Nostocales</taxon>
        <taxon>Nostocaceae</taxon>
        <taxon>Anabaena</taxon>
    </lineage>
</organism>
<dbReference type="InterPro" id="IPR038731">
    <property type="entry name" value="RgtA/B/C-like"/>
</dbReference>
<keyword evidence="4" id="KW-0808">Transferase</keyword>
<evidence type="ECO:0000256" key="2">
    <source>
        <dbReference type="ARBA" id="ARBA00022475"/>
    </source>
</evidence>
<feature type="transmembrane region" description="Helical" evidence="8">
    <location>
        <begin position="12"/>
        <end position="32"/>
    </location>
</feature>
<feature type="transmembrane region" description="Helical" evidence="8">
    <location>
        <begin position="316"/>
        <end position="333"/>
    </location>
</feature>
<keyword evidence="2" id="KW-1003">Cell membrane</keyword>
<dbReference type="PANTHER" id="PTHR33908:SF11">
    <property type="entry name" value="MEMBRANE PROTEIN"/>
    <property type="match status" value="1"/>
</dbReference>
<keyword evidence="5 8" id="KW-0812">Transmembrane</keyword>
<evidence type="ECO:0000256" key="1">
    <source>
        <dbReference type="ARBA" id="ARBA00004651"/>
    </source>
</evidence>
<dbReference type="Proteomes" id="UP000607281">
    <property type="component" value="Unassembled WGS sequence"/>
</dbReference>
<protein>
    <submittedName>
        <fullName evidence="10">Glycosyltransferase family 39 protein</fullName>
    </submittedName>
</protein>
<comment type="subcellular location">
    <subcellularLocation>
        <location evidence="1">Cell membrane</location>
        <topology evidence="1">Multi-pass membrane protein</topology>
    </subcellularLocation>
</comment>
<feature type="transmembrane region" description="Helical" evidence="8">
    <location>
        <begin position="139"/>
        <end position="158"/>
    </location>
</feature>
<dbReference type="EMBL" id="JACJRF010000020">
    <property type="protein sequence ID" value="MBD2345113.1"/>
    <property type="molecule type" value="Genomic_DNA"/>
</dbReference>
<keyword evidence="11" id="KW-1185">Reference proteome</keyword>
<gene>
    <name evidence="10" type="ORF">H6G18_13275</name>
</gene>
<evidence type="ECO:0000256" key="7">
    <source>
        <dbReference type="ARBA" id="ARBA00023136"/>
    </source>
</evidence>
<evidence type="ECO:0000313" key="11">
    <source>
        <dbReference type="Proteomes" id="UP000607281"/>
    </source>
</evidence>
<evidence type="ECO:0000256" key="8">
    <source>
        <dbReference type="SAM" id="Phobius"/>
    </source>
</evidence>
<reference evidence="10 11" key="1">
    <citation type="journal article" date="2020" name="ISME J.">
        <title>Comparative genomics reveals insights into cyanobacterial evolution and habitat adaptation.</title>
        <authorList>
            <person name="Chen M.Y."/>
            <person name="Teng W.K."/>
            <person name="Zhao L."/>
            <person name="Hu C.X."/>
            <person name="Zhou Y.K."/>
            <person name="Han B.P."/>
            <person name="Song L.R."/>
            <person name="Shu W.S."/>
        </authorList>
    </citation>
    <scope>NUCLEOTIDE SEQUENCE [LARGE SCALE GENOMIC DNA]</scope>
    <source>
        <strain evidence="10 11">FACHB-260</strain>
    </source>
</reference>
<feature type="transmembrane region" description="Helical" evidence="8">
    <location>
        <begin position="367"/>
        <end position="388"/>
    </location>
</feature>